<accession>A0A8T2NN83</accession>
<feature type="region of interest" description="Disordered" evidence="1">
    <location>
        <begin position="25"/>
        <end position="49"/>
    </location>
</feature>
<protein>
    <submittedName>
        <fullName evidence="2">Uncharacterized protein</fullName>
    </submittedName>
</protein>
<evidence type="ECO:0000313" key="3">
    <source>
        <dbReference type="Proteomes" id="UP000824540"/>
    </source>
</evidence>
<comment type="caution">
    <text evidence="2">The sequence shown here is derived from an EMBL/GenBank/DDBJ whole genome shotgun (WGS) entry which is preliminary data.</text>
</comment>
<keyword evidence="3" id="KW-1185">Reference proteome</keyword>
<dbReference type="Proteomes" id="UP000824540">
    <property type="component" value="Unassembled WGS sequence"/>
</dbReference>
<evidence type="ECO:0000313" key="2">
    <source>
        <dbReference type="EMBL" id="KAG9340690.1"/>
    </source>
</evidence>
<reference evidence="2" key="1">
    <citation type="thesis" date="2021" institute="BYU ScholarsArchive" country="Provo, UT, USA">
        <title>Applications of and Algorithms for Genome Assembly and Genomic Analyses with an Emphasis on Marine Teleosts.</title>
        <authorList>
            <person name="Pickett B.D."/>
        </authorList>
    </citation>
    <scope>NUCLEOTIDE SEQUENCE</scope>
    <source>
        <strain evidence="2">HI-2016</strain>
    </source>
</reference>
<dbReference type="AlphaFoldDB" id="A0A8T2NN83"/>
<name>A0A8T2NN83_9TELE</name>
<dbReference type="EMBL" id="JAFBMS010000041">
    <property type="protein sequence ID" value="KAG9340690.1"/>
    <property type="molecule type" value="Genomic_DNA"/>
</dbReference>
<evidence type="ECO:0000256" key="1">
    <source>
        <dbReference type="SAM" id="MobiDB-lite"/>
    </source>
</evidence>
<gene>
    <name evidence="2" type="ORF">JZ751_021264</name>
</gene>
<proteinExistence type="predicted"/>
<sequence>MRRRDSFHKTDGVFLSVMNAKKRHENSAQIQVSSGTEETEAEEKLTETSLSMPVGVGHTTTACSEARLGLVNKQEVLRHNNIAFV</sequence>
<organism evidence="2 3">
    <name type="scientific">Albula glossodonta</name>
    <name type="common">roundjaw bonefish</name>
    <dbReference type="NCBI Taxonomy" id="121402"/>
    <lineage>
        <taxon>Eukaryota</taxon>
        <taxon>Metazoa</taxon>
        <taxon>Chordata</taxon>
        <taxon>Craniata</taxon>
        <taxon>Vertebrata</taxon>
        <taxon>Euteleostomi</taxon>
        <taxon>Actinopterygii</taxon>
        <taxon>Neopterygii</taxon>
        <taxon>Teleostei</taxon>
        <taxon>Albuliformes</taxon>
        <taxon>Albulidae</taxon>
        <taxon>Albula</taxon>
    </lineage>
</organism>